<protein>
    <submittedName>
        <fullName evidence="1">Ricin B, lectin domain containing protein</fullName>
    </submittedName>
</protein>
<organism evidence="1 2">
    <name type="scientific">Melia azedarach</name>
    <name type="common">Chinaberry tree</name>
    <dbReference type="NCBI Taxonomy" id="155640"/>
    <lineage>
        <taxon>Eukaryota</taxon>
        <taxon>Viridiplantae</taxon>
        <taxon>Streptophyta</taxon>
        <taxon>Embryophyta</taxon>
        <taxon>Tracheophyta</taxon>
        <taxon>Spermatophyta</taxon>
        <taxon>Magnoliopsida</taxon>
        <taxon>eudicotyledons</taxon>
        <taxon>Gunneridae</taxon>
        <taxon>Pentapetalae</taxon>
        <taxon>rosids</taxon>
        <taxon>malvids</taxon>
        <taxon>Sapindales</taxon>
        <taxon>Meliaceae</taxon>
        <taxon>Melia</taxon>
    </lineage>
</organism>
<sequence length="401" mass="44884">ELESFFLMGKERVEIKSREEKIVIKWKLNLFFSFHLSKACNCNQYYIFPVPAPLLILRRMVLNRHNSNRNRYDDDDERRRSNYPPHQPPSSYHGESGYGGHPPSHHHGSGYGVHPPSHQQGEYGAPPPSQLGGYGGHPPSHQHGEYGGYGGNNAPSHQYGGHPPSHQYGGYGGHPPSHQHGGYGDHPPSQFGGYGEHSPSQFGGYGGNQPSHQQGGGHHSGGGGYGLTRPSSHGRHDGSSSDDDDIKRKKPTFKVYCKKDPHYSLAVRHNTVVLVPADSSDHHQHWYKDEKYSAQKKDEEGYPCFALINKATKLALKHSKGGGEPVQLERYDPSVMDVSVLWTQSMDFGEGYRTLRMVNNIRLNVDAFQGDQRIEDGNKIVLWEWNQGANQLWKIVRTTDN</sequence>
<evidence type="ECO:0000313" key="1">
    <source>
        <dbReference type="EMBL" id="KAJ4721211.1"/>
    </source>
</evidence>
<comment type="caution">
    <text evidence="1">The sequence shown here is derived from an EMBL/GenBank/DDBJ whole genome shotgun (WGS) entry which is preliminary data.</text>
</comment>
<keyword evidence="2" id="KW-1185">Reference proteome</keyword>
<proteinExistence type="predicted"/>
<dbReference type="Proteomes" id="UP001164539">
    <property type="component" value="Chromosome 4"/>
</dbReference>
<feature type="non-terminal residue" evidence="1">
    <location>
        <position position="1"/>
    </location>
</feature>
<evidence type="ECO:0000313" key="2">
    <source>
        <dbReference type="Proteomes" id="UP001164539"/>
    </source>
</evidence>
<reference evidence="1 2" key="1">
    <citation type="journal article" date="2023" name="Science">
        <title>Complex scaffold remodeling in plant triterpene biosynthesis.</title>
        <authorList>
            <person name="De La Pena R."/>
            <person name="Hodgson H."/>
            <person name="Liu J.C."/>
            <person name="Stephenson M.J."/>
            <person name="Martin A.C."/>
            <person name="Owen C."/>
            <person name="Harkess A."/>
            <person name="Leebens-Mack J."/>
            <person name="Jimenez L.E."/>
            <person name="Osbourn A."/>
            <person name="Sattely E.S."/>
        </authorList>
    </citation>
    <scope>NUCLEOTIDE SEQUENCE [LARGE SCALE GENOMIC DNA]</scope>
    <source>
        <strain evidence="2">cv. JPN11</strain>
        <tissue evidence="1">Leaf</tissue>
    </source>
</reference>
<name>A0ACC1YBV6_MELAZ</name>
<dbReference type="EMBL" id="CM051397">
    <property type="protein sequence ID" value="KAJ4721211.1"/>
    <property type="molecule type" value="Genomic_DNA"/>
</dbReference>
<gene>
    <name evidence="1" type="ORF">OWV82_008930</name>
</gene>
<accession>A0ACC1YBV6</accession>